<gene>
    <name evidence="4" type="primary">yhbY</name>
    <name evidence="4" type="ORF">P3F81_03640</name>
</gene>
<dbReference type="KEGG" id="sgbi:P3F81_03640"/>
<dbReference type="EMBL" id="CP120678">
    <property type="protein sequence ID" value="WIW71417.1"/>
    <property type="molecule type" value="Genomic_DNA"/>
</dbReference>
<evidence type="ECO:0000256" key="1">
    <source>
        <dbReference type="ARBA" id="ARBA00022884"/>
    </source>
</evidence>
<organism evidence="4 5">
    <name type="scientific">Selenobaculum gibii</name>
    <dbReference type="NCBI Taxonomy" id="3054208"/>
    <lineage>
        <taxon>Bacteria</taxon>
        <taxon>Bacillati</taxon>
        <taxon>Bacillota</taxon>
        <taxon>Negativicutes</taxon>
        <taxon>Selenomonadales</taxon>
        <taxon>Selenomonadaceae</taxon>
        <taxon>Selenobaculum</taxon>
    </lineage>
</organism>
<keyword evidence="5" id="KW-1185">Reference proteome</keyword>
<accession>A0A9Y2ERP0</accession>
<dbReference type="Proteomes" id="UP001243623">
    <property type="component" value="Chromosome"/>
</dbReference>
<dbReference type="InterPro" id="IPR001890">
    <property type="entry name" value="RNA-binding_CRM"/>
</dbReference>
<evidence type="ECO:0000256" key="2">
    <source>
        <dbReference type="PROSITE-ProRule" id="PRU00626"/>
    </source>
</evidence>
<evidence type="ECO:0000313" key="4">
    <source>
        <dbReference type="EMBL" id="WIW71417.1"/>
    </source>
</evidence>
<proteinExistence type="predicted"/>
<dbReference type="PROSITE" id="PS51295">
    <property type="entry name" value="CRM"/>
    <property type="match status" value="1"/>
</dbReference>
<dbReference type="InterPro" id="IPR035920">
    <property type="entry name" value="YhbY-like_sf"/>
</dbReference>
<dbReference type="AlphaFoldDB" id="A0A9Y2ERP0"/>
<name>A0A9Y2ERP0_9FIRM</name>
<dbReference type="NCBIfam" id="TIGR00253">
    <property type="entry name" value="RNA_bind_YhbY"/>
    <property type="match status" value="1"/>
</dbReference>
<evidence type="ECO:0000313" key="5">
    <source>
        <dbReference type="Proteomes" id="UP001243623"/>
    </source>
</evidence>
<dbReference type="InterPro" id="IPR017924">
    <property type="entry name" value="RNA-binding_YhbY"/>
</dbReference>
<dbReference type="Gene3D" id="3.30.110.60">
    <property type="entry name" value="YhbY-like"/>
    <property type="match status" value="1"/>
</dbReference>
<dbReference type="RefSeq" id="WP_147667730.1">
    <property type="nucleotide sequence ID" value="NZ_CP120678.1"/>
</dbReference>
<keyword evidence="1 2" id="KW-0694">RNA-binding</keyword>
<dbReference type="InterPro" id="IPR051925">
    <property type="entry name" value="RNA-binding_domain"/>
</dbReference>
<protein>
    <submittedName>
        <fullName evidence="4">Ribosome assembly RNA-binding protein YhbY</fullName>
    </submittedName>
</protein>
<dbReference type="PANTHER" id="PTHR40065:SF3">
    <property type="entry name" value="RNA-BINDING PROTEIN YHBY"/>
    <property type="match status" value="1"/>
</dbReference>
<dbReference type="Pfam" id="PF01985">
    <property type="entry name" value="CRS1_YhbY"/>
    <property type="match status" value="1"/>
</dbReference>
<sequence>MIRNTLTGKQKRFLRAMGSTLDPVVQIGKGGLVPSIVTSALDAIQARELIKVKVLQNCLEDPRAVIETLADRTNTDLVQIIGRNGLLYKKNFEKTKIELPKSK</sequence>
<reference evidence="4" key="1">
    <citation type="submission" date="2023-03" db="EMBL/GenBank/DDBJ databases">
        <title>Selenobaculum gbiensis gen. nov. sp. nov., a new bacterium isolated from the gut microbiota of IBD patient.</title>
        <authorList>
            <person name="Yeo S."/>
            <person name="Park H."/>
            <person name="Huh C.S."/>
        </authorList>
    </citation>
    <scope>NUCLEOTIDE SEQUENCE</scope>
    <source>
        <strain evidence="4">ICN-92133</strain>
    </source>
</reference>
<dbReference type="SMART" id="SM01103">
    <property type="entry name" value="CRS1_YhbY"/>
    <property type="match status" value="1"/>
</dbReference>
<feature type="domain" description="CRM" evidence="3">
    <location>
        <begin position="4"/>
        <end position="100"/>
    </location>
</feature>
<evidence type="ECO:0000259" key="3">
    <source>
        <dbReference type="PROSITE" id="PS51295"/>
    </source>
</evidence>
<dbReference type="PANTHER" id="PTHR40065">
    <property type="entry name" value="RNA-BINDING PROTEIN YHBY"/>
    <property type="match status" value="1"/>
</dbReference>
<dbReference type="SUPFAM" id="SSF75471">
    <property type="entry name" value="YhbY-like"/>
    <property type="match status" value="1"/>
</dbReference>
<dbReference type="GO" id="GO:0003723">
    <property type="term" value="F:RNA binding"/>
    <property type="evidence" value="ECO:0007669"/>
    <property type="project" value="UniProtKB-UniRule"/>
</dbReference>